<evidence type="ECO:0000313" key="2">
    <source>
        <dbReference type="EMBL" id="QDV34423.1"/>
    </source>
</evidence>
<feature type="transmembrane region" description="Helical" evidence="1">
    <location>
        <begin position="91"/>
        <end position="118"/>
    </location>
</feature>
<dbReference type="EMBL" id="CP036426">
    <property type="protein sequence ID" value="QDV34423.1"/>
    <property type="molecule type" value="Genomic_DNA"/>
</dbReference>
<feature type="transmembrane region" description="Helical" evidence="1">
    <location>
        <begin position="386"/>
        <end position="409"/>
    </location>
</feature>
<feature type="transmembrane region" description="Helical" evidence="1">
    <location>
        <begin position="20"/>
        <end position="39"/>
    </location>
</feature>
<feature type="transmembrane region" description="Helical" evidence="1">
    <location>
        <begin position="124"/>
        <end position="147"/>
    </location>
</feature>
<keyword evidence="3" id="KW-1185">Reference proteome</keyword>
<feature type="transmembrane region" description="Helical" evidence="1">
    <location>
        <begin position="457"/>
        <end position="479"/>
    </location>
</feature>
<feature type="transmembrane region" description="Helical" evidence="1">
    <location>
        <begin position="342"/>
        <end position="366"/>
    </location>
</feature>
<dbReference type="Proteomes" id="UP000317835">
    <property type="component" value="Chromosome"/>
</dbReference>
<dbReference type="OrthoDB" id="282074at2"/>
<feature type="transmembrane region" description="Helical" evidence="1">
    <location>
        <begin position="154"/>
        <end position="176"/>
    </location>
</feature>
<feature type="transmembrane region" description="Helical" evidence="1">
    <location>
        <begin position="491"/>
        <end position="513"/>
    </location>
</feature>
<name>A0A518H0S7_9BACT</name>
<evidence type="ECO:0000313" key="3">
    <source>
        <dbReference type="Proteomes" id="UP000317835"/>
    </source>
</evidence>
<dbReference type="KEGG" id="tpla:ElP_23090"/>
<organism evidence="2 3">
    <name type="scientific">Tautonia plasticadhaerens</name>
    <dbReference type="NCBI Taxonomy" id="2527974"/>
    <lineage>
        <taxon>Bacteria</taxon>
        <taxon>Pseudomonadati</taxon>
        <taxon>Planctomycetota</taxon>
        <taxon>Planctomycetia</taxon>
        <taxon>Isosphaerales</taxon>
        <taxon>Isosphaeraceae</taxon>
        <taxon>Tautonia</taxon>
    </lineage>
</organism>
<keyword evidence="1" id="KW-0812">Transmembrane</keyword>
<feature type="transmembrane region" description="Helical" evidence="1">
    <location>
        <begin position="421"/>
        <end position="445"/>
    </location>
</feature>
<gene>
    <name evidence="2" type="ORF">ElP_23090</name>
</gene>
<feature type="transmembrane region" description="Helical" evidence="1">
    <location>
        <begin position="45"/>
        <end position="70"/>
    </location>
</feature>
<dbReference type="AlphaFoldDB" id="A0A518H0S7"/>
<keyword evidence="1" id="KW-1133">Transmembrane helix</keyword>
<feature type="transmembrane region" description="Helical" evidence="1">
    <location>
        <begin position="519"/>
        <end position="542"/>
    </location>
</feature>
<evidence type="ECO:0000256" key="1">
    <source>
        <dbReference type="SAM" id="Phobius"/>
    </source>
</evidence>
<feature type="transmembrane region" description="Helical" evidence="1">
    <location>
        <begin position="289"/>
        <end position="311"/>
    </location>
</feature>
<accession>A0A518H0S7</accession>
<proteinExistence type="predicted"/>
<reference evidence="2 3" key="1">
    <citation type="submission" date="2019-02" db="EMBL/GenBank/DDBJ databases">
        <title>Deep-cultivation of Planctomycetes and their phenomic and genomic characterization uncovers novel biology.</title>
        <authorList>
            <person name="Wiegand S."/>
            <person name="Jogler M."/>
            <person name="Boedeker C."/>
            <person name="Pinto D."/>
            <person name="Vollmers J."/>
            <person name="Rivas-Marin E."/>
            <person name="Kohn T."/>
            <person name="Peeters S.H."/>
            <person name="Heuer A."/>
            <person name="Rast P."/>
            <person name="Oberbeckmann S."/>
            <person name="Bunk B."/>
            <person name="Jeske O."/>
            <person name="Meyerdierks A."/>
            <person name="Storesund J.E."/>
            <person name="Kallscheuer N."/>
            <person name="Luecker S."/>
            <person name="Lage O.M."/>
            <person name="Pohl T."/>
            <person name="Merkel B.J."/>
            <person name="Hornburger P."/>
            <person name="Mueller R.-W."/>
            <person name="Bruemmer F."/>
            <person name="Labrenz M."/>
            <person name="Spormann A.M."/>
            <person name="Op den Camp H."/>
            <person name="Overmann J."/>
            <person name="Amann R."/>
            <person name="Jetten M.S.M."/>
            <person name="Mascher T."/>
            <person name="Medema M.H."/>
            <person name="Devos D.P."/>
            <person name="Kaster A.-K."/>
            <person name="Ovreas L."/>
            <person name="Rohde M."/>
            <person name="Galperin M.Y."/>
            <person name="Jogler C."/>
        </authorList>
    </citation>
    <scope>NUCLEOTIDE SEQUENCE [LARGE SCALE GENOMIC DNA]</scope>
    <source>
        <strain evidence="2 3">ElP</strain>
    </source>
</reference>
<dbReference type="RefSeq" id="WP_145269297.1">
    <property type="nucleotide sequence ID" value="NZ_CP036426.1"/>
</dbReference>
<keyword evidence="1" id="KW-0472">Membrane</keyword>
<sequence length="546" mass="57941">MLSPALAIGWELWARNRRGIAAVAAGLIAAGLTGALLPTGTAEEAVVVLSSVFLPVAIVFLLSAVSHCEFREGRLRLGFPARMLTLPMRTGALVAWPMLYGVGALTLLWVAMAVLVWIPAGVEPLWWLVPLLAVALVWFQAICWAVPGPPLARVLAACVVLPALKFALEMIATYIVMVVNHEPRVDHSTLVPARPVIVTIFAACFLPLAYAVAVVGVSLTRRGTVSGWTPTWHRAGRVPARGRPPFRSAARAQLWFEWRRKGAILPLFPLCSLLFLAVVVAPFVGARELVQGVVGMVVLVLAVAFAVGYGFGKTSFWASDLHLSAFHGTRPLGSGSLASAKLGAAALSALATTTLVVLGVPLWLWLLGRSDEVARWLAPWLQGFDGPSFVFAAVLGGIGLFTLTWGQLVGGLVPSLTGRAWVVNGVVATYLALATGLGLVARYVGRHPDALGPTVEVLSWSCWSLIGVKLFAAVCVLRASRRRGLLSRRAMATSLGVWSAGVGGLLVITYGLLTSGVRPLAISAVLLVPLVRLVGAPMALAWNRHR</sequence>
<feature type="transmembrane region" description="Helical" evidence="1">
    <location>
        <begin position="196"/>
        <end position="219"/>
    </location>
</feature>
<protein>
    <submittedName>
        <fullName evidence="2">Uncharacterized protein</fullName>
    </submittedName>
</protein>
<feature type="transmembrane region" description="Helical" evidence="1">
    <location>
        <begin position="263"/>
        <end position="283"/>
    </location>
</feature>